<dbReference type="InterPro" id="IPR019545">
    <property type="entry name" value="DM13_domain"/>
</dbReference>
<dbReference type="PROSITE" id="PS51549">
    <property type="entry name" value="DM13"/>
    <property type="match status" value="1"/>
</dbReference>
<gene>
    <name evidence="2" type="ORF">CRP01_20455</name>
</gene>
<accession>A0A2D0N8P4</accession>
<dbReference type="PROSITE" id="PS51257">
    <property type="entry name" value="PROKAR_LIPOPROTEIN"/>
    <property type="match status" value="1"/>
</dbReference>
<evidence type="ECO:0000313" key="3">
    <source>
        <dbReference type="Proteomes" id="UP000223913"/>
    </source>
</evidence>
<dbReference type="EMBL" id="PDUD01000024">
    <property type="protein sequence ID" value="PHN04881.1"/>
    <property type="molecule type" value="Genomic_DNA"/>
</dbReference>
<evidence type="ECO:0000259" key="1">
    <source>
        <dbReference type="PROSITE" id="PS51549"/>
    </source>
</evidence>
<feature type="domain" description="DM13" evidence="1">
    <location>
        <begin position="129"/>
        <end position="229"/>
    </location>
</feature>
<dbReference type="Proteomes" id="UP000223913">
    <property type="component" value="Unassembled WGS sequence"/>
</dbReference>
<dbReference type="InterPro" id="IPR008964">
    <property type="entry name" value="Invasin/intimin_cell_adhesion"/>
</dbReference>
<organism evidence="2 3">
    <name type="scientific">Flavilitoribacter nigricans (strain ATCC 23147 / DSM 23189 / NBRC 102662 / NCIMB 1420 / SS-2)</name>
    <name type="common">Lewinella nigricans</name>
    <dbReference type="NCBI Taxonomy" id="1122177"/>
    <lineage>
        <taxon>Bacteria</taxon>
        <taxon>Pseudomonadati</taxon>
        <taxon>Bacteroidota</taxon>
        <taxon>Saprospiria</taxon>
        <taxon>Saprospirales</taxon>
        <taxon>Lewinellaceae</taxon>
        <taxon>Flavilitoribacter</taxon>
    </lineage>
</organism>
<dbReference type="SUPFAM" id="SSF49373">
    <property type="entry name" value="Invasin/intimin cell-adhesion fragments"/>
    <property type="match status" value="1"/>
</dbReference>
<keyword evidence="3" id="KW-1185">Reference proteome</keyword>
<reference evidence="2 3" key="1">
    <citation type="submission" date="2017-10" db="EMBL/GenBank/DDBJ databases">
        <title>The draft genome sequence of Lewinella nigricans NBRC 102662.</title>
        <authorList>
            <person name="Wang K."/>
        </authorList>
    </citation>
    <scope>NUCLEOTIDE SEQUENCE [LARGE SCALE GENOMIC DNA]</scope>
    <source>
        <strain evidence="2 3">NBRC 102662</strain>
    </source>
</reference>
<protein>
    <recommendedName>
        <fullName evidence="1">DM13 domain-containing protein</fullName>
    </recommendedName>
</protein>
<dbReference type="AlphaFoldDB" id="A0A2D0N8P4"/>
<comment type="caution">
    <text evidence="2">The sequence shown here is derived from an EMBL/GenBank/DDBJ whole genome shotgun (WGS) entry which is preliminary data.</text>
</comment>
<dbReference type="Gene3D" id="2.60.40.1080">
    <property type="match status" value="1"/>
</dbReference>
<evidence type="ECO:0000313" key="2">
    <source>
        <dbReference type="EMBL" id="PHN04881.1"/>
    </source>
</evidence>
<dbReference type="RefSeq" id="WP_099151940.1">
    <property type="nucleotide sequence ID" value="NZ_PDUD01000024.1"/>
</dbReference>
<proteinExistence type="predicted"/>
<dbReference type="OrthoDB" id="155521at2"/>
<name>A0A2D0N8P4_FLAN2</name>
<sequence length="230" mass="25035">MKKTILPVFSLMVLFGGCIGDDIIFDTVPETLRIINPLDTLAVGDTYAFELLFTNNVGIEESRVATWGSSDPAILEVDAQGQATGVSKGQATLTARVELADQSPLSVSKMIVVDEETVEQDPNSTTRQGIIRTTSNYVLKGTFELKKDGENLILEVFEDYEATSALPGLYVYLSNNPNTTQGALEIGAVDVFRGAHSYTISGDVPLNQYDYLLYYCKPFNVKVGDGEIGE</sequence>